<evidence type="ECO:0000259" key="4">
    <source>
        <dbReference type="SMART" id="SM00828"/>
    </source>
</evidence>
<dbReference type="SUPFAM" id="SSF53335">
    <property type="entry name" value="S-adenosyl-L-methionine-dependent methyltransferases"/>
    <property type="match status" value="1"/>
</dbReference>
<evidence type="ECO:0000313" key="5">
    <source>
        <dbReference type="EMBL" id="BBM82876.1"/>
    </source>
</evidence>
<protein>
    <submittedName>
        <fullName evidence="5">Type 11 methyltransferase</fullName>
    </submittedName>
</protein>
<keyword evidence="2 5" id="KW-0808">Transferase</keyword>
<dbReference type="RefSeq" id="WP_173013158.1">
    <property type="nucleotide sequence ID" value="NZ_AP019860.1"/>
</dbReference>
<dbReference type="PANTHER" id="PTHR44068:SF11">
    <property type="entry name" value="GERANYL DIPHOSPHATE 2-C-METHYLTRANSFERASE"/>
    <property type="match status" value="1"/>
</dbReference>
<evidence type="ECO:0000256" key="3">
    <source>
        <dbReference type="ARBA" id="ARBA00022691"/>
    </source>
</evidence>
<evidence type="ECO:0000256" key="1">
    <source>
        <dbReference type="ARBA" id="ARBA00022603"/>
    </source>
</evidence>
<dbReference type="Pfam" id="PF08241">
    <property type="entry name" value="Methyltransf_11"/>
    <property type="match status" value="1"/>
</dbReference>
<proteinExistence type="predicted"/>
<dbReference type="InterPro" id="IPR050447">
    <property type="entry name" value="Erg6_SMT_methyltransf"/>
</dbReference>
<dbReference type="KEGG" id="uam:UABAM_01219"/>
<keyword evidence="6" id="KW-1185">Reference proteome</keyword>
<sequence length="610" mass="71385">MRLMEQEKFTGINFHPATNEFIYRYYQSLPQIDAFQARSENLFIWTYEGSRQLVLDRVPEISHEVLYNTNVIAVLLNVMIDDIADMILDEKLLHGTLEILETGQDHHGILHSFPEWQMYLSLLMDIRNYLNETIKTWPQYALWISDLVFFIRRLKTAMMGSLYFNQSFHNSKTSNWNFEKYVVEMSPPIHTFIYGIFNLMLIEELEYKEREAIVSALYQGEQFMAMSNWLSTWEVEIEQSDYTSGVVLWALNNNILSKEELNDVPHAKQKIQKSVCISDFAEKMEEKLSIIQGLRSRVSTFSLEKYIEDLREVHDLHMNFNKMLKYQLENEIMLSHEEKRKITEYYSQADKSYQNWGNSVYELHYGYRDHPQDKHHTSLIRMNEEVAQEAKVQKGDRILDAGCGVGASVIWLAKNFDATASGISLSPLQVEKANKFMHEHQLESRVDFSVQDFTKTNFPDNHFDVVWGLESICHAIDKKDFIEEAWRILKPGGRIVVGDTFLVREELSEIEEHALRKWLDGFAIDNLASTKSFIENLENSSFQQIKVRDITENIMGSANEIYQRGKSGYPDDLINKNKSIVQIKHVEACLFQKICLDFGLWRYQIISAQK</sequence>
<dbReference type="SMART" id="SM00828">
    <property type="entry name" value="PKS_MT"/>
    <property type="match status" value="1"/>
</dbReference>
<dbReference type="Gene3D" id="3.40.50.150">
    <property type="entry name" value="Vaccinia Virus protein VP39"/>
    <property type="match status" value="1"/>
</dbReference>
<dbReference type="InterPro" id="IPR020803">
    <property type="entry name" value="MeTfrase_dom"/>
</dbReference>
<dbReference type="EMBL" id="AP019860">
    <property type="protein sequence ID" value="BBM82876.1"/>
    <property type="molecule type" value="Genomic_DNA"/>
</dbReference>
<gene>
    <name evidence="5" type="ORF">UABAM_01219</name>
</gene>
<organism evidence="5 6">
    <name type="scientific">Uabimicrobium amorphum</name>
    <dbReference type="NCBI Taxonomy" id="2596890"/>
    <lineage>
        <taxon>Bacteria</taxon>
        <taxon>Pseudomonadati</taxon>
        <taxon>Planctomycetota</taxon>
        <taxon>Candidatus Uabimicrobiia</taxon>
        <taxon>Candidatus Uabimicrobiales</taxon>
        <taxon>Candidatus Uabimicrobiaceae</taxon>
        <taxon>Candidatus Uabimicrobium</taxon>
    </lineage>
</organism>
<dbReference type="Proteomes" id="UP000326354">
    <property type="component" value="Chromosome"/>
</dbReference>
<name>A0A5S9IK04_UABAM</name>
<accession>A0A5S9IK04</accession>
<dbReference type="InterPro" id="IPR029063">
    <property type="entry name" value="SAM-dependent_MTases_sf"/>
</dbReference>
<dbReference type="GO" id="GO:0008757">
    <property type="term" value="F:S-adenosylmethionine-dependent methyltransferase activity"/>
    <property type="evidence" value="ECO:0007669"/>
    <property type="project" value="InterPro"/>
</dbReference>
<keyword evidence="3" id="KW-0949">S-adenosyl-L-methionine</keyword>
<dbReference type="GO" id="GO:0032259">
    <property type="term" value="P:methylation"/>
    <property type="evidence" value="ECO:0007669"/>
    <property type="project" value="UniProtKB-KW"/>
</dbReference>
<dbReference type="CDD" id="cd02440">
    <property type="entry name" value="AdoMet_MTases"/>
    <property type="match status" value="1"/>
</dbReference>
<keyword evidence="1 5" id="KW-0489">Methyltransferase</keyword>
<dbReference type="InterPro" id="IPR013216">
    <property type="entry name" value="Methyltransf_11"/>
</dbReference>
<dbReference type="PANTHER" id="PTHR44068">
    <property type="entry name" value="ZGC:194242"/>
    <property type="match status" value="1"/>
</dbReference>
<reference evidence="5 6" key="1">
    <citation type="submission" date="2019-08" db="EMBL/GenBank/DDBJ databases">
        <title>Complete genome sequence of Candidatus Uab amorphum.</title>
        <authorList>
            <person name="Shiratori T."/>
            <person name="Suzuki S."/>
            <person name="Kakizawa Y."/>
            <person name="Ishida K."/>
        </authorList>
    </citation>
    <scope>NUCLEOTIDE SEQUENCE [LARGE SCALE GENOMIC DNA]</scope>
    <source>
        <strain evidence="5 6">SRT547</strain>
    </source>
</reference>
<evidence type="ECO:0000256" key="2">
    <source>
        <dbReference type="ARBA" id="ARBA00022679"/>
    </source>
</evidence>
<evidence type="ECO:0000313" key="6">
    <source>
        <dbReference type="Proteomes" id="UP000326354"/>
    </source>
</evidence>
<feature type="domain" description="Polyketide synthase-like methyltransferase" evidence="4">
    <location>
        <begin position="360"/>
        <end position="596"/>
    </location>
</feature>
<dbReference type="AlphaFoldDB" id="A0A5S9IK04"/>